<accession>A0ABS2MHW6</accession>
<gene>
    <name evidence="7" type="ORF">JOD41_000333</name>
</gene>
<feature type="domain" description="Rib" evidence="5">
    <location>
        <begin position="983"/>
        <end position="1058"/>
    </location>
</feature>
<feature type="domain" description="Rib" evidence="5">
    <location>
        <begin position="502"/>
        <end position="575"/>
    </location>
</feature>
<feature type="signal peptide" evidence="3">
    <location>
        <begin position="1"/>
        <end position="24"/>
    </location>
</feature>
<dbReference type="SUPFAM" id="SSF55383">
    <property type="entry name" value="Copper amine oxidase, domain N"/>
    <property type="match status" value="1"/>
</dbReference>
<dbReference type="Gene3D" id="3.30.457.10">
    <property type="entry name" value="Copper amine oxidase-like, N-terminal domain"/>
    <property type="match status" value="1"/>
</dbReference>
<dbReference type="RefSeq" id="WP_205051314.1">
    <property type="nucleotide sequence ID" value="NZ_JAFBDH010000001.1"/>
</dbReference>
<sequence length="1344" mass="153164">MKKKMFSLFLVVTLFLTSFNPVFALGSEINGNDENSTQEDLPIVTEKVPEDSAKDKYVKILFVPETNLINNVKNYGTIKNENNEEVALRDEVYNGETTKAKAFYALKSAKWSDLINYRENGKKIFLKLWVENKDINSEEHKFLGWTNNKIFIDVFDPDFLGGKELGKFEVSTRTRYDMENPIVFKAYFQSLPYVYTSADHAVPRRDADGYTLYTSNYKHCTFKHSNSKGTTFNPTEFQKRYFITNPYNLKDVVFYIRNDIKDRSFGKFKPNINLAKDAMFCYWYREPKADIKLTDDYQILHFENFDLDNYFAKLIINGEKILGNSFNQRNFPEDICVVNLVKGKGNKDKVFSYGSYIVFKESKISVIENNNPLYKYKLPTFNKSSNLHWYCDGKKIDDIRDITVNKDMTFVARVENDSEKYTINALDLEENYGSEIKEDEIINCITTNYPKDSDAKPIISLEKGQTLPDGKKSGEYNIKIEVKYPDESISKTSVKLTVLKSQAETYKAIGQEIKVKVGEKADAKEGILNKNDLPKGTNYSFKENIDTSLPGKKDIEIIVNYEDGSKEEIEVKLNVFIDGGIIRPIPEIESDDIVKEELAYSGKIDLSNNIKNLPEGSVVEDITDPKIDTKKPGEYSGKVKVTFKDGSSRIVIVPVEVLKSQAETYREETKTLEVNKNEVLTVEKLKEGIRNLPREVKVDIKENADTSEVGEKTARLTLTFKDSSSKEVEVNIRVKEVIDGGIIRPIPEIKSADIIKEELAYSGKVYLSDNIKNLPEGSVVEDITDPKIDTKKPGEYSGKVKVTFKDGSSRIVIVPVEVLKSQAETYREETKTLEVNKNEVLTVEKLKEGIRNLPREVKVDIKENADTSEVGEKTARLTLTFKDSSSKEVEVNIRVKEVIDAGIIRPIPKIKSADIIKEELAYSGKIDLSDNIKNLPEGSVVEDITDPKIDTRKPGEYSGKVKVTFKDGSSRIVIVPVEVLKSQAETYREETKTLEVNKNEVLTVEKLKEGIRNLPREVKVDIKENADTSEVGEKTARLTLTFKDSSSKEVEVKLRVKEIIPVKSDSEKNPPIIPKDLKVVDKNKLSQAEIDEIARKFKLANPKAKDVIVDQEGNFTLIYEDDSKNILKLANYLTEDPKENSEKDKDDDGKGNKENKDKKENWDKYYPDYYNYFPDLNNSDGERDTFKVFVSLPEKVKEEKKAYENTSYVFHINDFYYEIIKDGLSRKINMDIAPIINNGRTMLPLRKVAEVLGAKVIWNKDTRTAFFKRSGQTASIQIDNNKIILSSGEVIEMEAKPLNIQDRIFVSLVNVAKVFGLNNGNKDDGKDNDIEWDNEARTVTIYIK</sequence>
<feature type="domain" description="Rib" evidence="5">
    <location>
        <begin position="417"/>
        <end position="499"/>
    </location>
</feature>
<dbReference type="Gene3D" id="3.10.20.890">
    <property type="match status" value="1"/>
</dbReference>
<protein>
    <submittedName>
        <fullName evidence="7">Rib/alpha/Esp surface antigen-like repeat protein</fullName>
    </submittedName>
</protein>
<dbReference type="InterPro" id="IPR012706">
    <property type="entry name" value="Rib_alpha_Esp_rpt"/>
</dbReference>
<feature type="domain" description="Atypical Rib" evidence="6">
    <location>
        <begin position="1071"/>
        <end position="1131"/>
    </location>
</feature>
<feature type="domain" description="Rib" evidence="5">
    <location>
        <begin position="767"/>
        <end position="819"/>
    </location>
</feature>
<evidence type="ECO:0000259" key="6">
    <source>
        <dbReference type="Pfam" id="PF18938"/>
    </source>
</evidence>
<dbReference type="Pfam" id="PF08428">
    <property type="entry name" value="Rib"/>
    <property type="match status" value="8"/>
</dbReference>
<dbReference type="InterPro" id="IPR012854">
    <property type="entry name" value="Cu_amine_oxidase-like_N"/>
</dbReference>
<feature type="domain" description="Copper amine oxidase-like N-terminal" evidence="4">
    <location>
        <begin position="1226"/>
        <end position="1340"/>
    </location>
</feature>
<reference evidence="7 8" key="1">
    <citation type="submission" date="2021-01" db="EMBL/GenBank/DDBJ databases">
        <title>Genomic Encyclopedia of Type Strains, Phase IV (KMG-IV): sequencing the most valuable type-strain genomes for metagenomic binning, comparative biology and taxonomic classification.</title>
        <authorList>
            <person name="Goeker M."/>
        </authorList>
    </citation>
    <scope>NUCLEOTIDE SEQUENCE [LARGE SCALE GENOMIC DNA]</scope>
    <source>
        <strain evidence="7 8">DSM 21461</strain>
    </source>
</reference>
<dbReference type="Pfam" id="PF18938">
    <property type="entry name" value="aRib"/>
    <property type="match status" value="1"/>
</dbReference>
<feature type="domain" description="Rib" evidence="5">
    <location>
        <begin position="661"/>
        <end position="736"/>
    </location>
</feature>
<evidence type="ECO:0000259" key="4">
    <source>
        <dbReference type="Pfam" id="PF07833"/>
    </source>
</evidence>
<comment type="caution">
    <text evidence="7">The sequence shown here is derived from an EMBL/GenBank/DDBJ whole genome shotgun (WGS) entry which is preliminary data.</text>
</comment>
<name>A0ABS2MHW6_9FIRM</name>
<organism evidence="7 8">
    <name type="scientific">Peptoniphilus gorbachii</name>
    <dbReference type="NCBI Taxonomy" id="411567"/>
    <lineage>
        <taxon>Bacteria</taxon>
        <taxon>Bacillati</taxon>
        <taxon>Bacillota</taxon>
        <taxon>Tissierellia</taxon>
        <taxon>Tissierellales</taxon>
        <taxon>Peptoniphilaceae</taxon>
        <taxon>Peptoniphilus</taxon>
    </lineage>
</organism>
<dbReference type="InterPro" id="IPR044024">
    <property type="entry name" value="aRib"/>
</dbReference>
<feature type="domain" description="Rib" evidence="5">
    <location>
        <begin position="822"/>
        <end position="897"/>
    </location>
</feature>
<dbReference type="EMBL" id="JAFBDH010000001">
    <property type="protein sequence ID" value="MBM7549618.1"/>
    <property type="molecule type" value="Genomic_DNA"/>
</dbReference>
<dbReference type="InterPro" id="IPR036582">
    <property type="entry name" value="Mao_N_sf"/>
</dbReference>
<dbReference type="Proteomes" id="UP000720595">
    <property type="component" value="Unassembled WGS sequence"/>
</dbReference>
<evidence type="ECO:0000313" key="8">
    <source>
        <dbReference type="Proteomes" id="UP000720595"/>
    </source>
</evidence>
<evidence type="ECO:0000259" key="5">
    <source>
        <dbReference type="Pfam" id="PF08428"/>
    </source>
</evidence>
<dbReference type="NCBIfam" id="TIGR02331">
    <property type="entry name" value="rib_alpha"/>
    <property type="match status" value="4"/>
</dbReference>
<evidence type="ECO:0000256" key="3">
    <source>
        <dbReference type="SAM" id="SignalP"/>
    </source>
</evidence>
<evidence type="ECO:0000313" key="7">
    <source>
        <dbReference type="EMBL" id="MBM7549618.1"/>
    </source>
</evidence>
<dbReference type="InterPro" id="IPR059115">
    <property type="entry name" value="Rib"/>
</dbReference>
<dbReference type="Pfam" id="PF07833">
    <property type="entry name" value="Cu_amine_oxidN1"/>
    <property type="match status" value="1"/>
</dbReference>
<keyword evidence="8" id="KW-1185">Reference proteome</keyword>
<feature type="region of interest" description="Disordered" evidence="2">
    <location>
        <begin position="1137"/>
        <end position="1159"/>
    </location>
</feature>
<feature type="domain" description="Rib" evidence="5">
    <location>
        <begin position="604"/>
        <end position="658"/>
    </location>
</feature>
<keyword evidence="1 3" id="KW-0732">Signal</keyword>
<feature type="chain" id="PRO_5045283953" evidence="3">
    <location>
        <begin position="25"/>
        <end position="1344"/>
    </location>
</feature>
<evidence type="ECO:0000256" key="1">
    <source>
        <dbReference type="ARBA" id="ARBA00022729"/>
    </source>
</evidence>
<feature type="domain" description="Rib" evidence="5">
    <location>
        <begin position="925"/>
        <end position="980"/>
    </location>
</feature>
<evidence type="ECO:0000256" key="2">
    <source>
        <dbReference type="SAM" id="MobiDB-lite"/>
    </source>
</evidence>
<proteinExistence type="predicted"/>